<sequence length="139" mass="14586">MAIDGIGWVGGVGGMPSQQVGRERFSQVLEGTKGADRESAGAVATGGASHAVEAAVGVGQASTPVARVPQTEQMLERVVQAQRELDHILTQAESGRTFSPRELLAFQARVYRASQEVDLASKGVEKATSGVKQILQTQV</sequence>
<dbReference type="HOGENOM" id="CLU_1650322_0_0_7"/>
<dbReference type="OrthoDB" id="5382454at2"/>
<keyword evidence="2" id="KW-1185">Reference proteome</keyword>
<protein>
    <submittedName>
        <fullName evidence="1">Type III secretion apparatus protein</fullName>
    </submittedName>
</protein>
<dbReference type="AlphaFoldDB" id="E3FIC9"/>
<dbReference type="Proteomes" id="UP000001351">
    <property type="component" value="Chromosome"/>
</dbReference>
<gene>
    <name evidence="1" type="ordered locus">STAUR_6333</name>
</gene>
<proteinExistence type="predicted"/>
<dbReference type="STRING" id="378806.STAUR_6333"/>
<organism evidence="1 2">
    <name type="scientific">Stigmatella aurantiaca (strain DW4/3-1)</name>
    <dbReference type="NCBI Taxonomy" id="378806"/>
    <lineage>
        <taxon>Bacteria</taxon>
        <taxon>Pseudomonadati</taxon>
        <taxon>Myxococcota</taxon>
        <taxon>Myxococcia</taxon>
        <taxon>Myxococcales</taxon>
        <taxon>Cystobacterineae</taxon>
        <taxon>Archangiaceae</taxon>
        <taxon>Stigmatella</taxon>
    </lineage>
</organism>
<evidence type="ECO:0000313" key="2">
    <source>
        <dbReference type="Proteomes" id="UP000001351"/>
    </source>
</evidence>
<dbReference type="RefSeq" id="WP_013377254.1">
    <property type="nucleotide sequence ID" value="NC_014623.1"/>
</dbReference>
<name>E3FIC9_STIAD</name>
<evidence type="ECO:0000313" key="1">
    <source>
        <dbReference type="EMBL" id="ADO74090.1"/>
    </source>
</evidence>
<accession>E3FIC9</accession>
<dbReference type="KEGG" id="sur:STAUR_6333"/>
<reference evidence="1 2" key="1">
    <citation type="journal article" date="2011" name="Mol. Biol. Evol.">
        <title>Comparative genomic analysis of fruiting body formation in Myxococcales.</title>
        <authorList>
            <person name="Huntley S."/>
            <person name="Hamann N."/>
            <person name="Wegener-Feldbrugge S."/>
            <person name="Treuner-Lange A."/>
            <person name="Kube M."/>
            <person name="Reinhardt R."/>
            <person name="Klages S."/>
            <person name="Muller R."/>
            <person name="Ronning C.M."/>
            <person name="Nierman W.C."/>
            <person name="Sogaard-Andersen L."/>
        </authorList>
    </citation>
    <scope>NUCLEOTIDE SEQUENCE [LARGE SCALE GENOMIC DNA]</scope>
    <source>
        <strain evidence="1 2">DW4/3-1</strain>
    </source>
</reference>
<dbReference type="EMBL" id="CP002271">
    <property type="protein sequence ID" value="ADO74090.1"/>
    <property type="molecule type" value="Genomic_DNA"/>
</dbReference>